<protein>
    <submittedName>
        <fullName evidence="1">Unnamed protein product</fullName>
    </submittedName>
</protein>
<evidence type="ECO:0000313" key="1">
    <source>
        <dbReference type="EMBL" id="GMG32818.1"/>
    </source>
</evidence>
<name>A0A9W6YXT4_AMBMO</name>
<proteinExistence type="predicted"/>
<comment type="caution">
    <text evidence="1">The sequence shown here is derived from an EMBL/GenBank/DDBJ whole genome shotgun (WGS) entry which is preliminary data.</text>
</comment>
<sequence length="117" mass="13785">MIDDSFAYIDDETLSVSLCIRNDSLTSINHKKIRVNYSIPFARTTLIKGIESFYKQEKHQFKNIPITCGFDNYNPKMICINPAQIYDMQNEILEEDYNESITDLFVYISSYRFDDDQ</sequence>
<organism evidence="1 2">
    <name type="scientific">Ambrosiozyma monospora</name>
    <name type="common">Yeast</name>
    <name type="synonym">Endomycopsis monosporus</name>
    <dbReference type="NCBI Taxonomy" id="43982"/>
    <lineage>
        <taxon>Eukaryota</taxon>
        <taxon>Fungi</taxon>
        <taxon>Dikarya</taxon>
        <taxon>Ascomycota</taxon>
        <taxon>Saccharomycotina</taxon>
        <taxon>Pichiomycetes</taxon>
        <taxon>Pichiales</taxon>
        <taxon>Pichiaceae</taxon>
        <taxon>Ambrosiozyma</taxon>
    </lineage>
</organism>
<dbReference type="AlphaFoldDB" id="A0A9W6YXT4"/>
<gene>
    <name evidence="1" type="ORF">Amon01_000419000</name>
</gene>
<accession>A0A9W6YXT4</accession>
<reference evidence="1" key="1">
    <citation type="submission" date="2023-04" db="EMBL/GenBank/DDBJ databases">
        <title>Ambrosiozyma monospora NBRC 1965.</title>
        <authorList>
            <person name="Ichikawa N."/>
            <person name="Sato H."/>
            <person name="Tonouchi N."/>
        </authorList>
    </citation>
    <scope>NUCLEOTIDE SEQUENCE</scope>
    <source>
        <strain evidence="1">NBRC 1965</strain>
    </source>
</reference>
<dbReference type="Proteomes" id="UP001165063">
    <property type="component" value="Unassembled WGS sequence"/>
</dbReference>
<keyword evidence="2" id="KW-1185">Reference proteome</keyword>
<dbReference type="EMBL" id="BSXU01001960">
    <property type="protein sequence ID" value="GMG32818.1"/>
    <property type="molecule type" value="Genomic_DNA"/>
</dbReference>
<evidence type="ECO:0000313" key="2">
    <source>
        <dbReference type="Proteomes" id="UP001165063"/>
    </source>
</evidence>